<evidence type="ECO:0000313" key="4">
    <source>
        <dbReference type="Proteomes" id="UP000239477"/>
    </source>
</evidence>
<dbReference type="RefSeq" id="WP_105239147.1">
    <property type="nucleotide sequence ID" value="NZ_CP023270.1"/>
</dbReference>
<evidence type="ECO:0000256" key="1">
    <source>
        <dbReference type="SAM" id="Phobius"/>
    </source>
</evidence>
<name>A0A2S0I8J7_9BURK</name>
<reference evidence="3 4" key="1">
    <citation type="submission" date="2017-09" db="EMBL/GenBank/DDBJ databases">
        <title>Genomic, metabolic, and phenotypic characteristics of bacterial isolates from the natural microbiome of the model nematode Caenorhabditis elegans.</title>
        <authorList>
            <person name="Zimmermann J."/>
            <person name="Obeng N."/>
            <person name="Yang W."/>
            <person name="Obeng O."/>
            <person name="Kissoyan K."/>
            <person name="Pees B."/>
            <person name="Dirksen P."/>
            <person name="Hoppner M."/>
            <person name="Franke A."/>
            <person name="Rosenstiel P."/>
            <person name="Leippe M."/>
            <person name="Dierking K."/>
            <person name="Kaleta C."/>
            <person name="Schulenburg H."/>
        </authorList>
    </citation>
    <scope>NUCLEOTIDE SEQUENCE [LARGE SCALE GENOMIC DNA]</scope>
    <source>
        <strain evidence="3 4">MYb73</strain>
    </source>
</reference>
<keyword evidence="4" id="KW-1185">Reference proteome</keyword>
<keyword evidence="1" id="KW-0812">Transmembrane</keyword>
<feature type="domain" description="DUF2231" evidence="2">
    <location>
        <begin position="27"/>
        <end position="133"/>
    </location>
</feature>
<keyword evidence="1" id="KW-1133">Transmembrane helix</keyword>
<feature type="transmembrane region" description="Helical" evidence="1">
    <location>
        <begin position="114"/>
        <end position="133"/>
    </location>
</feature>
<organism evidence="3 4">
    <name type="scientific">Achromobacter spanius</name>
    <dbReference type="NCBI Taxonomy" id="217203"/>
    <lineage>
        <taxon>Bacteria</taxon>
        <taxon>Pseudomonadati</taxon>
        <taxon>Pseudomonadota</taxon>
        <taxon>Betaproteobacteria</taxon>
        <taxon>Burkholderiales</taxon>
        <taxon>Alcaligenaceae</taxon>
        <taxon>Achromobacter</taxon>
    </lineage>
</organism>
<dbReference type="InterPro" id="IPR019251">
    <property type="entry name" value="DUF2231_TM"/>
</dbReference>
<sequence length="142" mass="15400">MTPLIENRYALTVRPMPAVFLAGMFPLFLGAALADAAYAQTFHIQWNNFASWLLVGGLLFGAIALLFAIVDLFRATQRARGIVPYAVVLLAAWLVGLFNALLHARDAWASMPTALILSAVGAVLSLLALWLGFRTPHIRGPL</sequence>
<dbReference type="Pfam" id="PF09990">
    <property type="entry name" value="DUF2231"/>
    <property type="match status" value="1"/>
</dbReference>
<dbReference type="OrthoDB" id="2873672at2"/>
<feature type="transmembrane region" description="Helical" evidence="1">
    <location>
        <begin position="49"/>
        <end position="70"/>
    </location>
</feature>
<accession>A0A2S0I8J7</accession>
<keyword evidence="1" id="KW-0472">Membrane</keyword>
<protein>
    <recommendedName>
        <fullName evidence="2">DUF2231 domain-containing protein</fullName>
    </recommendedName>
</protein>
<evidence type="ECO:0000313" key="3">
    <source>
        <dbReference type="EMBL" id="AVJ28351.1"/>
    </source>
</evidence>
<feature type="transmembrane region" description="Helical" evidence="1">
    <location>
        <begin position="82"/>
        <end position="102"/>
    </location>
</feature>
<evidence type="ECO:0000259" key="2">
    <source>
        <dbReference type="Pfam" id="PF09990"/>
    </source>
</evidence>
<dbReference type="Proteomes" id="UP000239477">
    <property type="component" value="Chromosome"/>
</dbReference>
<proteinExistence type="predicted"/>
<dbReference type="AlphaFoldDB" id="A0A2S0I8J7"/>
<gene>
    <name evidence="3" type="ORF">CLM73_15210</name>
</gene>
<dbReference type="EMBL" id="CP023270">
    <property type="protein sequence ID" value="AVJ28351.1"/>
    <property type="molecule type" value="Genomic_DNA"/>
</dbReference>